<dbReference type="Proteomes" id="UP000221860">
    <property type="component" value="Unassembled WGS sequence"/>
</dbReference>
<sequence>MFVMHVVRPGCATDRFLKTIQQIADESDIDRAEDRPGIDFSYQAESVSSTFRREVIAVRGLR</sequence>
<gene>
    <name evidence="1" type="ORF">CJ301_00325</name>
</gene>
<protein>
    <submittedName>
        <fullName evidence="1">Uncharacterized protein</fullName>
    </submittedName>
</protein>
<evidence type="ECO:0000313" key="1">
    <source>
        <dbReference type="EMBL" id="PHP29596.1"/>
    </source>
</evidence>
<keyword evidence="2" id="KW-1185">Reference proteome</keyword>
<proteinExistence type="predicted"/>
<dbReference type="AlphaFoldDB" id="A0A2G1MLG7"/>
<evidence type="ECO:0000313" key="2">
    <source>
        <dbReference type="Proteomes" id="UP000221860"/>
    </source>
</evidence>
<name>A0A2G1MLG7_9RHOB</name>
<organism evidence="1 2">
    <name type="scientific">Limimaricola cinnabarinus</name>
    <dbReference type="NCBI Taxonomy" id="1125964"/>
    <lineage>
        <taxon>Bacteria</taxon>
        <taxon>Pseudomonadati</taxon>
        <taxon>Pseudomonadota</taxon>
        <taxon>Alphaproteobacteria</taxon>
        <taxon>Rhodobacterales</taxon>
        <taxon>Paracoccaceae</taxon>
        <taxon>Limimaricola</taxon>
    </lineage>
</organism>
<dbReference type="EMBL" id="NQWH01000001">
    <property type="protein sequence ID" value="PHP29596.1"/>
    <property type="molecule type" value="Genomic_DNA"/>
</dbReference>
<accession>A0A2G1MLG7</accession>
<reference evidence="1 2" key="1">
    <citation type="submission" date="2017-08" db="EMBL/GenBank/DDBJ databases">
        <title>Draft Genome Sequence of Loktanella cinnabarina Strain XM1, Isolated from Coastal Surface Water.</title>
        <authorList>
            <person name="Ma R."/>
            <person name="Wang J."/>
            <person name="Wang Q."/>
            <person name="Ma Z."/>
            <person name="Li J."/>
            <person name="Chen L."/>
        </authorList>
    </citation>
    <scope>NUCLEOTIDE SEQUENCE [LARGE SCALE GENOMIC DNA]</scope>
    <source>
        <strain evidence="1 2">XM1</strain>
    </source>
</reference>
<comment type="caution">
    <text evidence="1">The sequence shown here is derived from an EMBL/GenBank/DDBJ whole genome shotgun (WGS) entry which is preliminary data.</text>
</comment>